<evidence type="ECO:0000259" key="2">
    <source>
        <dbReference type="PROSITE" id="PS50969"/>
    </source>
</evidence>
<dbReference type="FunFam" id="3.40.50.1000:FF:000093">
    <property type="entry name" value="NLI interacting factor-like phosphatase family protein"/>
    <property type="match status" value="1"/>
</dbReference>
<proteinExistence type="predicted"/>
<dbReference type="EMBL" id="JALJOQ010000015">
    <property type="protein sequence ID" value="KAK9810684.1"/>
    <property type="molecule type" value="Genomic_DNA"/>
</dbReference>
<dbReference type="AlphaFoldDB" id="A0AAW1PM67"/>
<dbReference type="SUPFAM" id="SSF56784">
    <property type="entry name" value="HAD-like"/>
    <property type="match status" value="1"/>
</dbReference>
<dbReference type="InterPro" id="IPR004274">
    <property type="entry name" value="FCP1_dom"/>
</dbReference>
<evidence type="ECO:0000256" key="1">
    <source>
        <dbReference type="SAM" id="MobiDB-lite"/>
    </source>
</evidence>
<dbReference type="InterPro" id="IPR036412">
    <property type="entry name" value="HAD-like_sf"/>
</dbReference>
<sequence>MIRNSSAADRKNSLLQLTNRNQRSDQEAIDTGADSAALDDQQNEAQSVITQVTSRQPQTGHSSAPPPEARPSWRSRFRALFCCLAPAVNDHYYRDDADASHARPIQPPTPPPLLGEAVLGPIAEEDKGKITLVLDLDETLVHSSFRPVPNPDFVIPVEIEGKVVDVYVLKRPHMDQFMAAVGARFEVVVFTASLSKYADPLLDLLDSGGVVRWRLFRESCCPYEGNYVKNLLCLGRDLSHVIIVDNSPHSYIFQPENALPIGTFIDDPEDVELLEMLPVLTSLERSPDVRQHLGRHVAALQGQQQRARM</sequence>
<dbReference type="PANTHER" id="PTHR12210">
    <property type="entry name" value="DULLARD PROTEIN PHOSPHATASE"/>
    <property type="match status" value="1"/>
</dbReference>
<dbReference type="InterPro" id="IPR050365">
    <property type="entry name" value="TIM50"/>
</dbReference>
<accession>A0AAW1PM67</accession>
<gene>
    <name evidence="3" type="ORF">WJX73_010623</name>
</gene>
<organism evidence="3 4">
    <name type="scientific">Symbiochloris irregularis</name>
    <dbReference type="NCBI Taxonomy" id="706552"/>
    <lineage>
        <taxon>Eukaryota</taxon>
        <taxon>Viridiplantae</taxon>
        <taxon>Chlorophyta</taxon>
        <taxon>core chlorophytes</taxon>
        <taxon>Trebouxiophyceae</taxon>
        <taxon>Trebouxiales</taxon>
        <taxon>Trebouxiaceae</taxon>
        <taxon>Symbiochloris</taxon>
    </lineage>
</organism>
<feature type="domain" description="FCP1 homology" evidence="2">
    <location>
        <begin position="125"/>
        <end position="283"/>
    </location>
</feature>
<feature type="compositionally biased region" description="Polar residues" evidence="1">
    <location>
        <begin position="1"/>
        <end position="21"/>
    </location>
</feature>
<comment type="caution">
    <text evidence="3">The sequence shown here is derived from an EMBL/GenBank/DDBJ whole genome shotgun (WGS) entry which is preliminary data.</text>
</comment>
<protein>
    <recommendedName>
        <fullName evidence="2">FCP1 homology domain-containing protein</fullName>
    </recommendedName>
</protein>
<dbReference type="InterPro" id="IPR011948">
    <property type="entry name" value="Dullard_phosphatase"/>
</dbReference>
<evidence type="ECO:0000313" key="3">
    <source>
        <dbReference type="EMBL" id="KAK9810684.1"/>
    </source>
</evidence>
<dbReference type="CDD" id="cd07521">
    <property type="entry name" value="HAD_FCP1-like"/>
    <property type="match status" value="1"/>
</dbReference>
<dbReference type="PROSITE" id="PS50969">
    <property type="entry name" value="FCP1"/>
    <property type="match status" value="1"/>
</dbReference>
<dbReference type="InterPro" id="IPR023214">
    <property type="entry name" value="HAD_sf"/>
</dbReference>
<dbReference type="GO" id="GO:0016791">
    <property type="term" value="F:phosphatase activity"/>
    <property type="evidence" value="ECO:0007669"/>
    <property type="project" value="InterPro"/>
</dbReference>
<dbReference type="Proteomes" id="UP001465755">
    <property type="component" value="Unassembled WGS sequence"/>
</dbReference>
<evidence type="ECO:0000313" key="4">
    <source>
        <dbReference type="Proteomes" id="UP001465755"/>
    </source>
</evidence>
<reference evidence="3 4" key="1">
    <citation type="journal article" date="2024" name="Nat. Commun.">
        <title>Phylogenomics reveals the evolutionary origins of lichenization in chlorophyte algae.</title>
        <authorList>
            <person name="Puginier C."/>
            <person name="Libourel C."/>
            <person name="Otte J."/>
            <person name="Skaloud P."/>
            <person name="Haon M."/>
            <person name="Grisel S."/>
            <person name="Petersen M."/>
            <person name="Berrin J.G."/>
            <person name="Delaux P.M."/>
            <person name="Dal Grande F."/>
            <person name="Keller J."/>
        </authorList>
    </citation>
    <scope>NUCLEOTIDE SEQUENCE [LARGE SCALE GENOMIC DNA]</scope>
    <source>
        <strain evidence="3 4">SAG 2036</strain>
    </source>
</reference>
<dbReference type="Gene3D" id="3.40.50.1000">
    <property type="entry name" value="HAD superfamily/HAD-like"/>
    <property type="match status" value="1"/>
</dbReference>
<dbReference type="SMART" id="SM00577">
    <property type="entry name" value="CPDc"/>
    <property type="match status" value="1"/>
</dbReference>
<feature type="region of interest" description="Disordered" evidence="1">
    <location>
        <begin position="1"/>
        <end position="71"/>
    </location>
</feature>
<keyword evidence="4" id="KW-1185">Reference proteome</keyword>
<feature type="compositionally biased region" description="Polar residues" evidence="1">
    <location>
        <begin position="43"/>
        <end position="62"/>
    </location>
</feature>
<dbReference type="Pfam" id="PF03031">
    <property type="entry name" value="NIF"/>
    <property type="match status" value="1"/>
</dbReference>
<name>A0AAW1PM67_9CHLO</name>
<dbReference type="NCBIfam" id="TIGR02251">
    <property type="entry name" value="HIF-SF_euk"/>
    <property type="match status" value="1"/>
</dbReference>